<feature type="transmembrane region" description="Helical" evidence="3">
    <location>
        <begin position="645"/>
        <end position="671"/>
    </location>
</feature>
<feature type="domain" description="Nanos-type" evidence="4">
    <location>
        <begin position="97"/>
        <end position="151"/>
    </location>
</feature>
<evidence type="ECO:0000259" key="4">
    <source>
        <dbReference type="PROSITE" id="PS51522"/>
    </source>
</evidence>
<evidence type="ECO:0000256" key="2">
    <source>
        <dbReference type="SAM" id="MobiDB-lite"/>
    </source>
</evidence>
<feature type="transmembrane region" description="Helical" evidence="3">
    <location>
        <begin position="226"/>
        <end position="246"/>
    </location>
</feature>
<feature type="transmembrane region" description="Helical" evidence="3">
    <location>
        <begin position="470"/>
        <end position="492"/>
    </location>
</feature>
<dbReference type="PANTHER" id="PTHR33802:SF4">
    <property type="entry name" value="SI:DKEY-29D8.3"/>
    <property type="match status" value="1"/>
</dbReference>
<feature type="transmembrane region" description="Helical" evidence="3">
    <location>
        <begin position="441"/>
        <end position="458"/>
    </location>
</feature>
<dbReference type="PANTHER" id="PTHR33802">
    <property type="entry name" value="SI:CH211-161H7.5-RELATED"/>
    <property type="match status" value="1"/>
</dbReference>
<feature type="transmembrane region" description="Helical" evidence="3">
    <location>
        <begin position="306"/>
        <end position="325"/>
    </location>
</feature>
<dbReference type="Pfam" id="PF05741">
    <property type="entry name" value="zf-nanos"/>
    <property type="match status" value="1"/>
</dbReference>
<feature type="region of interest" description="Disordered" evidence="2">
    <location>
        <begin position="49"/>
        <end position="95"/>
    </location>
</feature>
<keyword evidence="1" id="KW-0810">Translation regulation</keyword>
<accession>A0A6A4S718</accession>
<keyword evidence="1" id="KW-0862">Zinc</keyword>
<feature type="transmembrane region" description="Helical" evidence="3">
    <location>
        <begin position="580"/>
        <end position="604"/>
    </location>
</feature>
<dbReference type="AlphaFoldDB" id="A0A6A4S718"/>
<evidence type="ECO:0000313" key="5">
    <source>
        <dbReference type="EMBL" id="KAF0028075.1"/>
    </source>
</evidence>
<gene>
    <name evidence="5" type="ORF">F2P81_019162</name>
</gene>
<keyword evidence="1" id="KW-0479">Metal-binding</keyword>
<keyword evidence="1" id="KW-0694">RNA-binding</keyword>
<keyword evidence="3" id="KW-0812">Transmembrane</keyword>
<dbReference type="GO" id="GO:0003723">
    <property type="term" value="F:RNA binding"/>
    <property type="evidence" value="ECO:0007669"/>
    <property type="project" value="UniProtKB-UniRule"/>
</dbReference>
<feature type="transmembrane region" description="Helical" evidence="3">
    <location>
        <begin position="692"/>
        <end position="718"/>
    </location>
</feature>
<feature type="transmembrane region" description="Helical" evidence="3">
    <location>
        <begin position="756"/>
        <end position="772"/>
    </location>
</feature>
<feature type="transmembrane region" description="Helical" evidence="3">
    <location>
        <begin position="178"/>
        <end position="199"/>
    </location>
</feature>
<dbReference type="PROSITE" id="PS51522">
    <property type="entry name" value="ZF_NANOS"/>
    <property type="match status" value="1"/>
</dbReference>
<dbReference type="GO" id="GO:0008270">
    <property type="term" value="F:zinc ion binding"/>
    <property type="evidence" value="ECO:0007669"/>
    <property type="project" value="UniProtKB-KW"/>
</dbReference>
<dbReference type="InterPro" id="IPR038129">
    <property type="entry name" value="Nanos_sf"/>
</dbReference>
<proteinExistence type="inferred from homology"/>
<dbReference type="Gene3D" id="4.10.60.30">
    <property type="entry name" value="Nanos, RNA-binding domain"/>
    <property type="match status" value="1"/>
</dbReference>
<feature type="transmembrane region" description="Helical" evidence="3">
    <location>
        <begin position="730"/>
        <end position="749"/>
    </location>
</feature>
<protein>
    <recommendedName>
        <fullName evidence="4">Nanos-type domain-containing protein</fullName>
    </recommendedName>
</protein>
<organism evidence="5 6">
    <name type="scientific">Scophthalmus maximus</name>
    <name type="common">Turbot</name>
    <name type="synonym">Psetta maxima</name>
    <dbReference type="NCBI Taxonomy" id="52904"/>
    <lineage>
        <taxon>Eukaryota</taxon>
        <taxon>Metazoa</taxon>
        <taxon>Chordata</taxon>
        <taxon>Craniata</taxon>
        <taxon>Vertebrata</taxon>
        <taxon>Euteleostomi</taxon>
        <taxon>Actinopterygii</taxon>
        <taxon>Neopterygii</taxon>
        <taxon>Teleostei</taxon>
        <taxon>Neoteleostei</taxon>
        <taxon>Acanthomorphata</taxon>
        <taxon>Carangaria</taxon>
        <taxon>Pleuronectiformes</taxon>
        <taxon>Pleuronectoidei</taxon>
        <taxon>Scophthalmidae</taxon>
        <taxon>Scophthalmus</taxon>
    </lineage>
</organism>
<name>A0A6A4S718_SCOMX</name>
<evidence type="ECO:0000313" key="6">
    <source>
        <dbReference type="Proteomes" id="UP000438429"/>
    </source>
</evidence>
<keyword evidence="3" id="KW-0472">Membrane</keyword>
<dbReference type="GO" id="GO:0006417">
    <property type="term" value="P:regulation of translation"/>
    <property type="evidence" value="ECO:0007669"/>
    <property type="project" value="UniProtKB-UniRule"/>
</dbReference>
<reference evidence="5 6" key="1">
    <citation type="submission" date="2019-06" db="EMBL/GenBank/DDBJ databases">
        <title>Draft genomes of female and male turbot (Scophthalmus maximus).</title>
        <authorList>
            <person name="Xu H."/>
            <person name="Xu X.-W."/>
            <person name="Shao C."/>
            <person name="Chen S."/>
        </authorList>
    </citation>
    <scope>NUCLEOTIDE SEQUENCE [LARGE SCALE GENOMIC DNA]</scope>
    <source>
        <strain evidence="5">Ysfricsl-2016a</strain>
        <tissue evidence="5">Blood</tissue>
    </source>
</reference>
<feature type="transmembrane region" description="Helical" evidence="3">
    <location>
        <begin position="616"/>
        <end position="639"/>
    </location>
</feature>
<evidence type="ECO:0000256" key="1">
    <source>
        <dbReference type="PROSITE-ProRule" id="PRU00855"/>
    </source>
</evidence>
<keyword evidence="1" id="KW-0863">Zinc-finger</keyword>
<feature type="compositionally biased region" description="Low complexity" evidence="2">
    <location>
        <begin position="78"/>
        <end position="94"/>
    </location>
</feature>
<feature type="transmembrane region" description="Helical" evidence="3">
    <location>
        <begin position="332"/>
        <end position="356"/>
    </location>
</feature>
<evidence type="ECO:0000256" key="3">
    <source>
        <dbReference type="SAM" id="Phobius"/>
    </source>
</evidence>
<feature type="transmembrane region" description="Helical" evidence="3">
    <location>
        <begin position="411"/>
        <end position="429"/>
    </location>
</feature>
<dbReference type="InterPro" id="IPR024161">
    <property type="entry name" value="Znf_nanos-typ"/>
</dbReference>
<sequence>MTTLRREVGVPGCSLLADEDSFDMWHDYMNLARFLERLCVRRDGERGDLELGPKQEPAAPWGHVPASSPRRDEDLRSSAETSSASSLSDTSSSSPDYCRFCRQNGETPGVYWSHKLKSDEGKITCPVLRNYTCPTCEATGDYAHTRRYCPQAQRRRAAKMLPRLFQVPKDMAKHSISLLSAVVLALIFFIITMAFTALAGPGIHPFLRSTANISDEFVTQITPSGWTFAIWSIIYIFLASVLLYLLSCIFRKNAYGYVYCSPPVLPHGFFVAWCLNLALNTGWLFLWDRRNAYGYVYCSPPVLPHGFFVAWCLNLALNTGWLFLWDRRQMPAALAFLILIALTNYVVIFFSCHGLHNYGAWLNKYHKVDLWLHRVLIQNGVAIYATWTTIASMINLAIVLNYNASLSPTDAATVSLSILTAVLIVWFILENFVLDKHVRFILTIYPVVIWALTGVFMKNYNAEDPDHNDIFIVSLLAIACALFVGRVFLVIWRQIKYPLYEDVNPEAMSPMDIAEMQRKIFNATMGKHNFGHLAAIVVSVIGYGISLAFNALSVVGIYPYYTTTANVSAVFDTQLTPSGWTFNIWSVIYVWLTAMIIYIVAGLCRRNGYGYVYCSPAVLPYGFFISWCFNLCFNIGWLVVWDRGIMIAALAFLILVILSNYSMICFICHGLRVYGPWLKKYHKADLWLFRVLVQNGVMVYTTWTTIATLINLTIVLTYEVKMSPTDAATISYSLLSALLLVWFVLENLVLDRHMRYVLITYPVVIWALSGNLDKNYNAATPGLIGIFIAVLLAMASALFAVRIVLVVWRHFKQPLYEDVSPELMEPMEIAEKQKKIFC</sequence>
<feature type="transmembrane region" description="Helical" evidence="3">
    <location>
        <begin position="533"/>
        <end position="560"/>
    </location>
</feature>
<feature type="transmembrane region" description="Helical" evidence="3">
    <location>
        <begin position="784"/>
        <end position="808"/>
    </location>
</feature>
<keyword evidence="3" id="KW-1133">Transmembrane helix</keyword>
<comment type="similarity">
    <text evidence="1">Belongs to the nanos family.</text>
</comment>
<dbReference type="EMBL" id="VEVO01000017">
    <property type="protein sequence ID" value="KAF0028075.1"/>
    <property type="molecule type" value="Genomic_DNA"/>
</dbReference>
<dbReference type="Proteomes" id="UP000438429">
    <property type="component" value="Unassembled WGS sequence"/>
</dbReference>
<comment type="caution">
    <text evidence="5">The sequence shown here is derived from an EMBL/GenBank/DDBJ whole genome shotgun (WGS) entry which is preliminary data.</text>
</comment>